<evidence type="ECO:0000313" key="1">
    <source>
        <dbReference type="EMBL" id="VTQ88454.1"/>
    </source>
</evidence>
<organism evidence="1 2">
    <name type="scientific">Hathewaya histolytica</name>
    <name type="common">Clostridium histolyticum</name>
    <dbReference type="NCBI Taxonomy" id="1498"/>
    <lineage>
        <taxon>Bacteria</taxon>
        <taxon>Bacillati</taxon>
        <taxon>Bacillota</taxon>
        <taxon>Clostridia</taxon>
        <taxon>Eubacteriales</taxon>
        <taxon>Clostridiaceae</taxon>
        <taxon>Hathewaya</taxon>
    </lineage>
</organism>
<gene>
    <name evidence="1" type="ORF">NCTC503_01243</name>
</gene>
<sequence length="68" mass="7726">MKALLVSLIVLGFSSLYLSILALTTIVKENAKLYREIKVINEKVDKHNLNQLLDREIIEGEMKAIKSI</sequence>
<dbReference type="EMBL" id="LR590481">
    <property type="protein sequence ID" value="VTQ88454.1"/>
    <property type="molecule type" value="Genomic_DNA"/>
</dbReference>
<dbReference type="AlphaFoldDB" id="A0A4U9RA55"/>
<accession>A0A4U9RA55</accession>
<dbReference type="Proteomes" id="UP000308489">
    <property type="component" value="Chromosome 1"/>
</dbReference>
<dbReference type="KEGG" id="hhw:NCTC503_01243"/>
<name>A0A4U9RA55_HATHI</name>
<reference evidence="1 2" key="1">
    <citation type="submission" date="2019-05" db="EMBL/GenBank/DDBJ databases">
        <authorList>
            <consortium name="Pathogen Informatics"/>
        </authorList>
    </citation>
    <scope>NUCLEOTIDE SEQUENCE [LARGE SCALE GENOMIC DNA]</scope>
    <source>
        <strain evidence="1 2">NCTC503</strain>
    </source>
</reference>
<evidence type="ECO:0000313" key="2">
    <source>
        <dbReference type="Proteomes" id="UP000308489"/>
    </source>
</evidence>
<dbReference type="RefSeq" id="WP_138209924.1">
    <property type="nucleotide sequence ID" value="NZ_CBCRUQ010000020.1"/>
</dbReference>
<protein>
    <submittedName>
        <fullName evidence="1">Uncharacterized protein</fullName>
    </submittedName>
</protein>
<proteinExistence type="predicted"/>
<keyword evidence="2" id="KW-1185">Reference proteome</keyword>